<accession>A0A1D8N5S2</accession>
<gene>
    <name evidence="1" type="ORF">YALI1_A22497g</name>
</gene>
<name>A0A1D8N5S2_YARLL</name>
<protein>
    <submittedName>
        <fullName evidence="1">Uncharacterized protein</fullName>
    </submittedName>
</protein>
<dbReference type="EMBL" id="CP017553">
    <property type="protein sequence ID" value="AOW00976.1"/>
    <property type="molecule type" value="Genomic_DNA"/>
</dbReference>
<dbReference type="Proteomes" id="UP000182444">
    <property type="component" value="Chromosome 1A"/>
</dbReference>
<dbReference type="GeneID" id="94582553"/>
<evidence type="ECO:0000313" key="2">
    <source>
        <dbReference type="Proteomes" id="UP000182444"/>
    </source>
</evidence>
<evidence type="ECO:0000313" key="1">
    <source>
        <dbReference type="EMBL" id="AOW00976.1"/>
    </source>
</evidence>
<proteinExistence type="predicted"/>
<dbReference type="RefSeq" id="XP_068137991.1">
    <property type="nucleotide sequence ID" value="XM_068281890.1"/>
</dbReference>
<reference evidence="1 2" key="1">
    <citation type="journal article" date="2016" name="PLoS ONE">
        <title>Sequence Assembly of Yarrowia lipolytica Strain W29/CLIB89 Shows Transposable Element Diversity.</title>
        <authorList>
            <person name="Magnan C."/>
            <person name="Yu J."/>
            <person name="Chang I."/>
            <person name="Jahn E."/>
            <person name="Kanomata Y."/>
            <person name="Wu J."/>
            <person name="Zeller M."/>
            <person name="Oakes M."/>
            <person name="Baldi P."/>
            <person name="Sandmeyer S."/>
        </authorList>
    </citation>
    <scope>NUCLEOTIDE SEQUENCE [LARGE SCALE GENOMIC DNA]</scope>
    <source>
        <strain evidence="2">CLIB89(W29)</strain>
    </source>
</reference>
<dbReference type="VEuPathDB" id="FungiDB:YALI1_A22497g"/>
<sequence>MCQVPRFGFRAYYLSLGNRITYPSKGLKGGMEDTKNPPSRGLIMIPPSDHVLHMPLWFLESLGHAPRRVWLRPLASSWLQIIISLKRRSSIRSMCKSPKFKNTSHGIPGHLRVHILHMESPRAAEARRNIHFLPMDPGFRSMVVSRTCDCLSQPNRIFIRLPFGLPTDTKNLKTFVRLVIMDKGTKYQNLGDGTCSLWKALQNHPHRLRAGMKHVHAVSDVWAL</sequence>
<organism evidence="1 2">
    <name type="scientific">Yarrowia lipolytica</name>
    <name type="common">Candida lipolytica</name>
    <dbReference type="NCBI Taxonomy" id="4952"/>
    <lineage>
        <taxon>Eukaryota</taxon>
        <taxon>Fungi</taxon>
        <taxon>Dikarya</taxon>
        <taxon>Ascomycota</taxon>
        <taxon>Saccharomycotina</taxon>
        <taxon>Dipodascomycetes</taxon>
        <taxon>Dipodascales</taxon>
        <taxon>Dipodascales incertae sedis</taxon>
        <taxon>Yarrowia</taxon>
    </lineage>
</organism>
<dbReference type="AlphaFoldDB" id="A0A1D8N5S2"/>